<dbReference type="PANTHER" id="PTHR47515">
    <property type="entry name" value="LOW CALCIUM RESPONSE LOCUS PROTEIN T"/>
    <property type="match status" value="1"/>
</dbReference>
<feature type="non-terminal residue" evidence="2">
    <location>
        <position position="205"/>
    </location>
</feature>
<dbReference type="PANTHER" id="PTHR47515:SF2">
    <property type="entry name" value="INTEGRASE CORE DOMAIN PROTEIN"/>
    <property type="match status" value="1"/>
</dbReference>
<protein>
    <recommendedName>
        <fullName evidence="1">Integrase catalytic domain-containing protein</fullName>
    </recommendedName>
</protein>
<dbReference type="InterPro" id="IPR001584">
    <property type="entry name" value="Integrase_cat-core"/>
</dbReference>
<dbReference type="NCBIfam" id="NF033516">
    <property type="entry name" value="transpos_IS3"/>
    <property type="match status" value="1"/>
</dbReference>
<sequence length="205" mass="24224">MSQRRACKALGASRSTQRYRPKAVSMEEKKLIARLHELARKYPRYGYRMMAAKLRQEGWHINRKRVYRLWRQEGLKVPKKTWKRRRLGHSGNSCVRRRAEHKDHVWCWDFIHDRTAAGKPLKWLAITDEYTRECLALEVDRSITADKIVDVLVNLFMSRGVPRHIRSDNGPEFIAREIRKHAERAGLEMLYVEPGSPWENGFAES</sequence>
<dbReference type="Gene3D" id="3.30.420.10">
    <property type="entry name" value="Ribonuclease H-like superfamily/Ribonuclease H"/>
    <property type="match status" value="1"/>
</dbReference>
<evidence type="ECO:0000259" key="1">
    <source>
        <dbReference type="PROSITE" id="PS50994"/>
    </source>
</evidence>
<dbReference type="Pfam" id="PF00665">
    <property type="entry name" value="rve"/>
    <property type="match status" value="1"/>
</dbReference>
<accession>A0A0F8VWH1</accession>
<dbReference type="InterPro" id="IPR012337">
    <property type="entry name" value="RNaseH-like_sf"/>
</dbReference>
<dbReference type="InterPro" id="IPR036397">
    <property type="entry name" value="RNaseH_sf"/>
</dbReference>
<comment type="caution">
    <text evidence="2">The sequence shown here is derived from an EMBL/GenBank/DDBJ whole genome shotgun (WGS) entry which is preliminary data.</text>
</comment>
<dbReference type="EMBL" id="LAZR01068914">
    <property type="protein sequence ID" value="KKK48743.1"/>
    <property type="molecule type" value="Genomic_DNA"/>
</dbReference>
<dbReference type="GO" id="GO:0003676">
    <property type="term" value="F:nucleic acid binding"/>
    <property type="evidence" value="ECO:0007669"/>
    <property type="project" value="InterPro"/>
</dbReference>
<gene>
    <name evidence="2" type="ORF">LCGC14_3142080</name>
</gene>
<dbReference type="InterPro" id="IPR025948">
    <property type="entry name" value="HTH-like_dom"/>
</dbReference>
<dbReference type="SUPFAM" id="SSF53098">
    <property type="entry name" value="Ribonuclease H-like"/>
    <property type="match status" value="1"/>
</dbReference>
<organism evidence="2">
    <name type="scientific">marine sediment metagenome</name>
    <dbReference type="NCBI Taxonomy" id="412755"/>
    <lineage>
        <taxon>unclassified sequences</taxon>
        <taxon>metagenomes</taxon>
        <taxon>ecological metagenomes</taxon>
    </lineage>
</organism>
<dbReference type="GO" id="GO:0015074">
    <property type="term" value="P:DNA integration"/>
    <property type="evidence" value="ECO:0007669"/>
    <property type="project" value="InterPro"/>
</dbReference>
<dbReference type="AlphaFoldDB" id="A0A0F8VWH1"/>
<evidence type="ECO:0000313" key="2">
    <source>
        <dbReference type="EMBL" id="KKK48743.1"/>
    </source>
</evidence>
<dbReference type="PROSITE" id="PS50994">
    <property type="entry name" value="INTEGRASE"/>
    <property type="match status" value="1"/>
</dbReference>
<dbReference type="InterPro" id="IPR048020">
    <property type="entry name" value="Transpos_IS3"/>
</dbReference>
<feature type="domain" description="Integrase catalytic" evidence="1">
    <location>
        <begin position="98"/>
        <end position="205"/>
    </location>
</feature>
<dbReference type="Pfam" id="PF13276">
    <property type="entry name" value="HTH_21"/>
    <property type="match status" value="1"/>
</dbReference>
<proteinExistence type="predicted"/>
<reference evidence="2" key="1">
    <citation type="journal article" date="2015" name="Nature">
        <title>Complex archaea that bridge the gap between prokaryotes and eukaryotes.</title>
        <authorList>
            <person name="Spang A."/>
            <person name="Saw J.H."/>
            <person name="Jorgensen S.L."/>
            <person name="Zaremba-Niedzwiedzka K."/>
            <person name="Martijn J."/>
            <person name="Lind A.E."/>
            <person name="van Eijk R."/>
            <person name="Schleper C."/>
            <person name="Guy L."/>
            <person name="Ettema T.J."/>
        </authorList>
    </citation>
    <scope>NUCLEOTIDE SEQUENCE</scope>
</reference>
<name>A0A0F8VWH1_9ZZZZ</name>